<dbReference type="GO" id="GO:0009143">
    <property type="term" value="P:nucleoside triphosphate catabolic process"/>
    <property type="evidence" value="ECO:0007669"/>
    <property type="project" value="InterPro"/>
</dbReference>
<evidence type="ECO:0000313" key="2">
    <source>
        <dbReference type="EMBL" id="KGJ53220.1"/>
    </source>
</evidence>
<dbReference type="AlphaFoldDB" id="A0A099I670"/>
<dbReference type="GO" id="GO:0047429">
    <property type="term" value="F:nucleoside triphosphate diphosphatase activity"/>
    <property type="evidence" value="ECO:0007669"/>
    <property type="project" value="InterPro"/>
</dbReference>
<dbReference type="InterPro" id="IPR029001">
    <property type="entry name" value="ITPase-like_fam"/>
</dbReference>
<sequence length="216" mass="25204">MNILVGTTNRNKVRSVQRYLQAYDVQLVTPQDVQLHVRIEEDGATPIENARIKALAYYRSARIPTVAFDSGLYFLDLKEDDPLQPKTHVRRVQGRELNDEEMISYYRRIAADFGGRLLSAYRNGVCVVYDEQHIYTYMEDMETARDFAFYLCDTPHEQRTPGWPLDSISIDAKTMKYFHDMADAEYAAAGEDEKRLTSYRNMLAFYRRAFHLEETS</sequence>
<proteinExistence type="predicted"/>
<keyword evidence="1" id="KW-0378">Hydrolase</keyword>
<dbReference type="InterPro" id="IPR002637">
    <property type="entry name" value="RdgB/HAM1"/>
</dbReference>
<dbReference type="SUPFAM" id="SSF52972">
    <property type="entry name" value="ITPase-like"/>
    <property type="match status" value="1"/>
</dbReference>
<evidence type="ECO:0000313" key="3">
    <source>
        <dbReference type="Proteomes" id="UP000030008"/>
    </source>
</evidence>
<gene>
    <name evidence="2" type="ORF">CIAN88_10265</name>
</gene>
<dbReference type="Pfam" id="PF01725">
    <property type="entry name" value="Ham1p_like"/>
    <property type="match status" value="1"/>
</dbReference>
<dbReference type="RefSeq" id="WP_044905330.1">
    <property type="nucleotide sequence ID" value="NZ_JQIF01000043.1"/>
</dbReference>
<name>A0A099I670_CLOIN</name>
<accession>A0A099I670</accession>
<protein>
    <submittedName>
        <fullName evidence="2">Nucleoside triphosphatase</fullName>
    </submittedName>
</protein>
<dbReference type="Proteomes" id="UP000030008">
    <property type="component" value="Unassembled WGS sequence"/>
</dbReference>
<evidence type="ECO:0000256" key="1">
    <source>
        <dbReference type="ARBA" id="ARBA00022801"/>
    </source>
</evidence>
<dbReference type="Gene3D" id="3.90.950.10">
    <property type="match status" value="1"/>
</dbReference>
<dbReference type="EMBL" id="JQIF01000043">
    <property type="protein sequence ID" value="KGJ53220.1"/>
    <property type="molecule type" value="Genomic_DNA"/>
</dbReference>
<organism evidence="2 3">
    <name type="scientific">Clostridium innocuum</name>
    <dbReference type="NCBI Taxonomy" id="1522"/>
    <lineage>
        <taxon>Bacteria</taxon>
        <taxon>Bacillati</taxon>
        <taxon>Bacillota</taxon>
        <taxon>Clostridia</taxon>
        <taxon>Eubacteriales</taxon>
        <taxon>Clostridiaceae</taxon>
        <taxon>Clostridium</taxon>
    </lineage>
</organism>
<reference evidence="2 3" key="1">
    <citation type="submission" date="2014-08" db="EMBL/GenBank/DDBJ databases">
        <title>Clostridium innocuum, an unnegligible vancomycin-resistant pathogen causing extra-intestinal infections.</title>
        <authorList>
            <person name="Feng Y."/>
            <person name="Chiu C.-H."/>
        </authorList>
    </citation>
    <scope>NUCLEOTIDE SEQUENCE [LARGE SCALE GENOMIC DNA]</scope>
    <source>
        <strain evidence="2 3">AN88</strain>
    </source>
</reference>
<comment type="caution">
    <text evidence="2">The sequence shown here is derived from an EMBL/GenBank/DDBJ whole genome shotgun (WGS) entry which is preliminary data.</text>
</comment>